<dbReference type="SMART" id="SM00878">
    <property type="entry name" value="Biotin_carb_C"/>
    <property type="match status" value="1"/>
</dbReference>
<dbReference type="PROSITE" id="PS00867">
    <property type="entry name" value="CPSASE_2"/>
    <property type="match status" value="1"/>
</dbReference>
<dbReference type="PROSITE" id="PS50975">
    <property type="entry name" value="ATP_GRASP"/>
    <property type="match status" value="1"/>
</dbReference>
<dbReference type="InterPro" id="IPR005482">
    <property type="entry name" value="Biotin_COase_C"/>
</dbReference>
<dbReference type="Gene3D" id="2.40.50.100">
    <property type="match status" value="1"/>
</dbReference>
<dbReference type="CDD" id="cd06850">
    <property type="entry name" value="biotinyl_domain"/>
    <property type="match status" value="1"/>
</dbReference>
<dbReference type="Pfam" id="PF00364">
    <property type="entry name" value="Biotin_lipoyl"/>
    <property type="match status" value="1"/>
</dbReference>
<dbReference type="SUPFAM" id="SSF56059">
    <property type="entry name" value="Glutathione synthetase ATP-binding domain-like"/>
    <property type="match status" value="1"/>
</dbReference>
<dbReference type="EMBL" id="JAVDPY010000004">
    <property type="protein sequence ID" value="MDR6334177.1"/>
    <property type="molecule type" value="Genomic_DNA"/>
</dbReference>
<sequence length="664" mass="70163">MFQSVLIANRGEIAVRIMRTCRRLGLRTIAVYSDADRNACHVRAADEAVHIGPSAARDSYLNLAAIMAAARRTGAEAIHPGYGFLSEKPELAAACAAAGIAFIGPSAEAIAAMGPKIGSKRIAAEAGVPCVPGYMGDDQSDERLAAEALKIGLPVMVKASAGGGGKGMRRVLAEAELAGAIQLSRREAEAAFGDPSLLIEKLVKRPRHLEVQVAGDRHRQVVHLFERDCSIQRNNQKLVEEAPAPNLDPEIRAKLLAHGVALARAIGYDNLGTVEFILEDGQDEPWFLEMNTRLQVEHPVTELITGLDLVEWQLRIAAGEPLPLAQEKITVSGHAIEARVTTERVDQGFRPDVGPILAYREPPGVRVDSGVAAGSEVTQFYDSMVAKVIAAGCDRDAARIRLSTALRQYAVMGPATTLEFVADCLDHSIFAEGRATTRFIDEAFPDGWHPAGGNVRLARAIAALLVADEGVTPAVADAWSRLSGFRLLTPAGIGAEAHFRVGAPGDEMADVSLVHGPGGRTTVRDTDGEMTLAIRREGADLEVEAEGEVFHVLAHRRGARVHLLLRGRAHQVEVQSAAEAASGSAGAGGGSGALRSPMPGVVSEVKVVVGDKVAAGSELVVLESMKLFMSLAADVAGTVTEVGCRAGETVQNGQLLLVIEPEPT</sequence>
<dbReference type="PANTHER" id="PTHR18866">
    <property type="entry name" value="CARBOXYLASE:PYRUVATE/ACETYL-COA/PROPIONYL-COA CARBOXYLASE"/>
    <property type="match status" value="1"/>
</dbReference>
<dbReference type="InterPro" id="IPR011764">
    <property type="entry name" value="Biotin_carboxylation_dom"/>
</dbReference>
<evidence type="ECO:0000259" key="9">
    <source>
        <dbReference type="PROSITE" id="PS50979"/>
    </source>
</evidence>
<evidence type="ECO:0000256" key="1">
    <source>
        <dbReference type="ARBA" id="ARBA00001953"/>
    </source>
</evidence>
<dbReference type="Gene3D" id="3.30.470.20">
    <property type="entry name" value="ATP-grasp fold, B domain"/>
    <property type="match status" value="1"/>
</dbReference>
<proteinExistence type="predicted"/>
<dbReference type="RefSeq" id="WP_281807796.1">
    <property type="nucleotide sequence ID" value="NZ_BSDO01000003.1"/>
</dbReference>
<evidence type="ECO:0000313" key="10">
    <source>
        <dbReference type="EMBL" id="GLI22897.1"/>
    </source>
</evidence>
<evidence type="ECO:0000313" key="12">
    <source>
        <dbReference type="Proteomes" id="UP001144397"/>
    </source>
</evidence>
<keyword evidence="5" id="KW-0092">Biotin</keyword>
<evidence type="ECO:0000256" key="3">
    <source>
        <dbReference type="ARBA" id="ARBA00022741"/>
    </source>
</evidence>
<dbReference type="SUPFAM" id="SSF52440">
    <property type="entry name" value="PreATP-grasp domain"/>
    <property type="match status" value="1"/>
</dbReference>
<dbReference type="AlphaFoldDB" id="A0A9W6CPG0"/>
<dbReference type="InterPro" id="IPR011053">
    <property type="entry name" value="Single_hybrid_motif"/>
</dbReference>
<name>A0A9W6CPG0_XANFL</name>
<dbReference type="InterPro" id="IPR016185">
    <property type="entry name" value="PreATP-grasp_dom_sf"/>
</dbReference>
<dbReference type="PROSITE" id="PS50968">
    <property type="entry name" value="BIOTINYL_LIPOYL"/>
    <property type="match status" value="1"/>
</dbReference>
<evidence type="ECO:0000256" key="6">
    <source>
        <dbReference type="PROSITE-ProRule" id="PRU00409"/>
    </source>
</evidence>
<evidence type="ECO:0000256" key="5">
    <source>
        <dbReference type="ARBA" id="ARBA00023267"/>
    </source>
</evidence>
<evidence type="ECO:0000313" key="11">
    <source>
        <dbReference type="EMBL" id="MDR6334177.1"/>
    </source>
</evidence>
<comment type="cofactor">
    <cofactor evidence="1">
        <name>biotin</name>
        <dbReference type="ChEBI" id="CHEBI:57586"/>
    </cofactor>
</comment>
<keyword evidence="4 6" id="KW-0067">ATP-binding</keyword>
<dbReference type="InterPro" id="IPR000089">
    <property type="entry name" value="Biotin_lipoyl"/>
</dbReference>
<dbReference type="InterPro" id="IPR005479">
    <property type="entry name" value="CPAse_ATP-bd"/>
</dbReference>
<dbReference type="GeneID" id="95763353"/>
<dbReference type="InterPro" id="IPR011054">
    <property type="entry name" value="Rudment_hybrid_motif"/>
</dbReference>
<comment type="caution">
    <text evidence="10">The sequence shown here is derived from an EMBL/GenBank/DDBJ whole genome shotgun (WGS) entry which is preliminary data.</text>
</comment>
<protein>
    <submittedName>
        <fullName evidence="11">3-methylcrotonyl-CoA carboxylase alpha subunit</fullName>
        <ecNumber evidence="11">6.4.1.4</ecNumber>
    </submittedName>
    <submittedName>
        <fullName evidence="10">3-methylcrotonyl-CoA carboxylase subunit alpha</fullName>
    </submittedName>
</protein>
<dbReference type="FunFam" id="3.30.470.20:FF:000028">
    <property type="entry name" value="Methylcrotonoyl-CoA carboxylase subunit alpha, mitochondrial"/>
    <property type="match status" value="1"/>
</dbReference>
<dbReference type="InterPro" id="IPR005481">
    <property type="entry name" value="BC-like_N"/>
</dbReference>
<feature type="domain" description="Biotin carboxylation" evidence="9">
    <location>
        <begin position="1"/>
        <end position="445"/>
    </location>
</feature>
<accession>A0A9W6CPG0</accession>
<dbReference type="Proteomes" id="UP001245370">
    <property type="component" value="Unassembled WGS sequence"/>
</dbReference>
<dbReference type="PROSITE" id="PS50979">
    <property type="entry name" value="BC"/>
    <property type="match status" value="1"/>
</dbReference>
<evidence type="ECO:0000313" key="13">
    <source>
        <dbReference type="Proteomes" id="UP001245370"/>
    </source>
</evidence>
<dbReference type="Proteomes" id="UP001144397">
    <property type="component" value="Unassembled WGS sequence"/>
</dbReference>
<dbReference type="Pfam" id="PF00289">
    <property type="entry name" value="Biotin_carb_N"/>
    <property type="match status" value="1"/>
</dbReference>
<feature type="domain" description="ATP-grasp" evidence="8">
    <location>
        <begin position="120"/>
        <end position="318"/>
    </location>
</feature>
<reference evidence="11 13" key="2">
    <citation type="submission" date="2023-07" db="EMBL/GenBank/DDBJ databases">
        <title>Genomic Encyclopedia of Type Strains, Phase IV (KMG-IV): sequencing the most valuable type-strain genomes for metagenomic binning, comparative biology and taxonomic classification.</title>
        <authorList>
            <person name="Goeker M."/>
        </authorList>
    </citation>
    <scope>NUCLEOTIDE SEQUENCE [LARGE SCALE GENOMIC DNA]</scope>
    <source>
        <strain evidence="11 13">DSM 338</strain>
    </source>
</reference>
<evidence type="ECO:0000256" key="4">
    <source>
        <dbReference type="ARBA" id="ARBA00022840"/>
    </source>
</evidence>
<dbReference type="FunFam" id="3.40.50.20:FF:000010">
    <property type="entry name" value="Propionyl-CoA carboxylase subunit alpha"/>
    <property type="match status" value="1"/>
</dbReference>
<dbReference type="EC" id="6.4.1.4" evidence="11"/>
<dbReference type="InterPro" id="IPR011761">
    <property type="entry name" value="ATP-grasp"/>
</dbReference>
<dbReference type="SUPFAM" id="SSF51230">
    <property type="entry name" value="Single hybrid motif"/>
    <property type="match status" value="1"/>
</dbReference>
<dbReference type="FunFam" id="3.30.1490.20:FF:000003">
    <property type="entry name" value="acetyl-CoA carboxylase isoform X1"/>
    <property type="match status" value="1"/>
</dbReference>
<dbReference type="InterPro" id="IPR050856">
    <property type="entry name" value="Biotin_carboxylase_complex"/>
</dbReference>
<feature type="domain" description="Lipoyl-binding" evidence="7">
    <location>
        <begin position="585"/>
        <end position="660"/>
    </location>
</feature>
<evidence type="ECO:0000259" key="7">
    <source>
        <dbReference type="PROSITE" id="PS50968"/>
    </source>
</evidence>
<dbReference type="EMBL" id="BSDO01000003">
    <property type="protein sequence ID" value="GLI22897.1"/>
    <property type="molecule type" value="Genomic_DNA"/>
</dbReference>
<dbReference type="SUPFAM" id="SSF51246">
    <property type="entry name" value="Rudiment single hybrid motif"/>
    <property type="match status" value="1"/>
</dbReference>
<dbReference type="Pfam" id="PF21139">
    <property type="entry name" value="BT_MCC_alpha"/>
    <property type="match status" value="1"/>
</dbReference>
<reference evidence="10" key="1">
    <citation type="submission" date="2022-12" db="EMBL/GenBank/DDBJ databases">
        <title>Reference genome sequencing for broad-spectrum identification of bacterial and archaeal isolates by mass spectrometry.</title>
        <authorList>
            <person name="Sekiguchi Y."/>
            <person name="Tourlousse D.M."/>
        </authorList>
    </citation>
    <scope>NUCLEOTIDE SEQUENCE</scope>
    <source>
        <strain evidence="10">301</strain>
    </source>
</reference>
<dbReference type="InterPro" id="IPR048429">
    <property type="entry name" value="MCC_alpha_BT"/>
</dbReference>
<gene>
    <name evidence="11" type="ORF">GGQ86_002653</name>
    <name evidence="10" type="ORF">XFLAVUS301_25710</name>
</gene>
<dbReference type="PANTHER" id="PTHR18866:SF33">
    <property type="entry name" value="METHYLCROTONOYL-COA CARBOXYLASE SUBUNIT ALPHA, MITOCHONDRIAL-RELATED"/>
    <property type="match status" value="1"/>
</dbReference>
<keyword evidence="3 6" id="KW-0547">Nucleotide-binding</keyword>
<keyword evidence="2 11" id="KW-0436">Ligase</keyword>
<dbReference type="Pfam" id="PF02786">
    <property type="entry name" value="CPSase_L_D2"/>
    <property type="match status" value="1"/>
</dbReference>
<dbReference type="GO" id="GO:0004485">
    <property type="term" value="F:methylcrotonoyl-CoA carboxylase activity"/>
    <property type="evidence" value="ECO:0007669"/>
    <property type="project" value="UniProtKB-EC"/>
</dbReference>
<keyword evidence="13" id="KW-1185">Reference proteome</keyword>
<dbReference type="GO" id="GO:0005524">
    <property type="term" value="F:ATP binding"/>
    <property type="evidence" value="ECO:0007669"/>
    <property type="project" value="UniProtKB-UniRule"/>
</dbReference>
<evidence type="ECO:0000259" key="8">
    <source>
        <dbReference type="PROSITE" id="PS50975"/>
    </source>
</evidence>
<dbReference type="GO" id="GO:0046872">
    <property type="term" value="F:metal ion binding"/>
    <property type="evidence" value="ECO:0007669"/>
    <property type="project" value="InterPro"/>
</dbReference>
<organism evidence="10 12">
    <name type="scientific">Xanthobacter flavus</name>
    <dbReference type="NCBI Taxonomy" id="281"/>
    <lineage>
        <taxon>Bacteria</taxon>
        <taxon>Pseudomonadati</taxon>
        <taxon>Pseudomonadota</taxon>
        <taxon>Alphaproteobacteria</taxon>
        <taxon>Hyphomicrobiales</taxon>
        <taxon>Xanthobacteraceae</taxon>
        <taxon>Xanthobacter</taxon>
    </lineage>
</organism>
<evidence type="ECO:0000256" key="2">
    <source>
        <dbReference type="ARBA" id="ARBA00022598"/>
    </source>
</evidence>
<dbReference type="Pfam" id="PF02785">
    <property type="entry name" value="Biotin_carb_C"/>
    <property type="match status" value="1"/>
</dbReference>